<evidence type="ECO:0000313" key="2">
    <source>
        <dbReference type="EMBL" id="PKY60997.1"/>
    </source>
</evidence>
<proteinExistence type="predicted"/>
<dbReference type="SUPFAM" id="SSF56219">
    <property type="entry name" value="DNase I-like"/>
    <property type="match status" value="1"/>
</dbReference>
<evidence type="ECO:0000313" key="3">
    <source>
        <dbReference type="Proteomes" id="UP000234323"/>
    </source>
</evidence>
<keyword evidence="3" id="KW-1185">Reference proteome</keyword>
<dbReference type="PROSITE" id="PS50879">
    <property type="entry name" value="RNASE_H_1"/>
    <property type="match status" value="1"/>
</dbReference>
<sequence length="1053" mass="122855">MGLIIQKFDLVHIGEKFDHKTTPTYYSNDTKKTPSTLDYFFGSKNLCNKVTEFNILNTNINHYSSDHRLILMSIDHPNANLAKNQKYYSLSRDLPTYDQQYKIKDMDADQWNSFQIEINKNAYVSFEGYLTDVSFNNHSPQNFVNERMKRIQKDIEAALKIANVQKYKRGAPKRNELPLHIRRQFNQLYQLTSLKRYLKDNVSILENKNNFLTINDTLNQNHKEQDQIDFKEILAVFDKHWRYKRKWLSKLLRRGSYPLAHFVIDKKFLFAHLNSLKNKGIMFLDHIITKDHAFLEDYNNIKIHLQHKGGKIPRWYTFLKDNITINPQGRLIFDLDKPIIQNPTASRPPIPPTDADTLHHPKRSQQWVASWAPHLSDIIYGKLLSTNNFPNCSPVSYMEHWTYKDISASSLYTTPRSTPNIIVRCQGCAQHFSYYVGDMRPKCIIQVKHKDLILIDTLLKKKKEELYPRPNIPVNNFQLLKYSHPNYRLTAFNDYLIQQGYNSTVNFRPINPPVHDNLNAPNILRNMDLIKKLFDDIAITEDLQGIATTLAPFSDLEFFTDGSYDSTNSQAGFSMGYGWTTSNLSNCNITYNGSLQYFPSSTKAETMAILTALVVSPEFGIITIFTDSQAAIDSFHKSKNLHIISPRRFNKINNNILWSSIHFIIQSLSLKLKLLKVKAHSGNQFIDIADIQAKLGRTQPIPTTIIHDHLPNQTITLNWNNEIPLDKDVRKCVGSILDYRRLDNHLNHPSLDTIKDSTKKLLINWTLSSKWFNFNGRNDSTSPLHTKDVKWRIRCSTLTLPTLDIMNRNFLLLIKDRTQCLLCDDHIESNNHLWECPKNYDLIKTIFIQMGDSLIKLLNTHADKLSLVISDSIKYSQTFKWAYRSDPIHPVAILLLKSYISNDLFGIFRSHINTMKYIIKIILPYMQKCSILIKINIWKNRNQKWKLLRDAWGITKKCFTKYREIFSRNQRATAAFNRTLDINNNRDTERGYINPFNDFRNFKLDKDFLFILFSSSNFLHSGSFFSHLDDVFSFHNAYTENNVFSKVFNGLRS</sequence>
<reference evidence="2 3" key="1">
    <citation type="submission" date="2015-10" db="EMBL/GenBank/DDBJ databases">
        <title>Genome analyses suggest a sexual origin of heterokaryosis in a supposedly ancient asexual fungus.</title>
        <authorList>
            <person name="Ropars J."/>
            <person name="Sedzielewska K."/>
            <person name="Noel J."/>
            <person name="Charron P."/>
            <person name="Farinelli L."/>
            <person name="Marton T."/>
            <person name="Kruger M."/>
            <person name="Pelin A."/>
            <person name="Brachmann A."/>
            <person name="Corradi N."/>
        </authorList>
    </citation>
    <scope>NUCLEOTIDE SEQUENCE [LARGE SCALE GENOMIC DNA]</scope>
    <source>
        <strain evidence="2 3">A4</strain>
    </source>
</reference>
<dbReference type="InterPro" id="IPR002156">
    <property type="entry name" value="RNaseH_domain"/>
</dbReference>
<gene>
    <name evidence="2" type="ORF">RhiirA4_520663</name>
</gene>
<dbReference type="Gene3D" id="3.60.10.10">
    <property type="entry name" value="Endonuclease/exonuclease/phosphatase"/>
    <property type="match status" value="1"/>
</dbReference>
<dbReference type="SUPFAM" id="SSF53098">
    <property type="entry name" value="Ribonuclease H-like"/>
    <property type="match status" value="1"/>
</dbReference>
<accession>A0A2I1HQ53</accession>
<dbReference type="Gene3D" id="3.30.420.10">
    <property type="entry name" value="Ribonuclease H-like superfamily/Ribonuclease H"/>
    <property type="match status" value="1"/>
</dbReference>
<organism evidence="2 3">
    <name type="scientific">Rhizophagus irregularis</name>
    <dbReference type="NCBI Taxonomy" id="588596"/>
    <lineage>
        <taxon>Eukaryota</taxon>
        <taxon>Fungi</taxon>
        <taxon>Fungi incertae sedis</taxon>
        <taxon>Mucoromycota</taxon>
        <taxon>Glomeromycotina</taxon>
        <taxon>Glomeromycetes</taxon>
        <taxon>Glomerales</taxon>
        <taxon>Glomeraceae</taxon>
        <taxon>Rhizophagus</taxon>
    </lineage>
</organism>
<dbReference type="AlphaFoldDB" id="A0A2I1HQ53"/>
<dbReference type="VEuPathDB" id="FungiDB:RhiirA1_497835"/>
<dbReference type="GO" id="GO:0003676">
    <property type="term" value="F:nucleic acid binding"/>
    <property type="evidence" value="ECO:0007669"/>
    <property type="project" value="InterPro"/>
</dbReference>
<feature type="domain" description="RNase H type-1" evidence="1">
    <location>
        <begin position="552"/>
        <end position="698"/>
    </location>
</feature>
<dbReference type="Proteomes" id="UP000234323">
    <property type="component" value="Unassembled WGS sequence"/>
</dbReference>
<dbReference type="VEuPathDB" id="FungiDB:FUN_011800"/>
<protein>
    <recommendedName>
        <fullName evidence="1">RNase H type-1 domain-containing protein</fullName>
    </recommendedName>
</protein>
<evidence type="ECO:0000259" key="1">
    <source>
        <dbReference type="PROSITE" id="PS50879"/>
    </source>
</evidence>
<comment type="caution">
    <text evidence="2">The sequence shown here is derived from an EMBL/GenBank/DDBJ whole genome shotgun (WGS) entry which is preliminary data.</text>
</comment>
<dbReference type="Pfam" id="PF00075">
    <property type="entry name" value="RNase_H"/>
    <property type="match status" value="1"/>
</dbReference>
<dbReference type="GO" id="GO:0004523">
    <property type="term" value="F:RNA-DNA hybrid ribonuclease activity"/>
    <property type="evidence" value="ECO:0007669"/>
    <property type="project" value="InterPro"/>
</dbReference>
<dbReference type="InterPro" id="IPR036691">
    <property type="entry name" value="Endo/exonu/phosph_ase_sf"/>
</dbReference>
<name>A0A2I1HQ53_9GLOM</name>
<dbReference type="InterPro" id="IPR012337">
    <property type="entry name" value="RNaseH-like_sf"/>
</dbReference>
<dbReference type="InterPro" id="IPR036397">
    <property type="entry name" value="RNaseH_sf"/>
</dbReference>
<dbReference type="EMBL" id="LLXI01004832">
    <property type="protein sequence ID" value="PKY60997.1"/>
    <property type="molecule type" value="Genomic_DNA"/>
</dbReference>
<dbReference type="VEuPathDB" id="FungiDB:RhiirFUN_023447"/>
<dbReference type="VEuPathDB" id="FungiDB:FUN_001256"/>